<protein>
    <submittedName>
        <fullName evidence="3">PB1 domain-containing protein</fullName>
    </submittedName>
</protein>
<feature type="region of interest" description="Disordered" evidence="1">
    <location>
        <begin position="104"/>
        <end position="134"/>
    </location>
</feature>
<proteinExistence type="predicted"/>
<keyword evidence="2" id="KW-1185">Reference proteome</keyword>
<dbReference type="Proteomes" id="UP000036681">
    <property type="component" value="Unplaced"/>
</dbReference>
<evidence type="ECO:0000256" key="1">
    <source>
        <dbReference type="SAM" id="MobiDB-lite"/>
    </source>
</evidence>
<name>A0A0M3HXA6_ASCLU</name>
<dbReference type="Pfam" id="PF17618">
    <property type="entry name" value="SL4P"/>
    <property type="match status" value="1"/>
</dbReference>
<sequence length="169" mass="19220">MSQSAQFKWFNGDATRRLQIPYENASKLFDNLIAKMTQYGFERGKENVFWIDTDGDYIFLEDSESMEIALNVHPSDGVILLESGTAEDVAFVGERKARARNRGQVPFRGRRSGPPHDPGLLHESPPRGGFPPMHRGPPFPGWHPWAMRSQMYGFPPHRPPQPQVFEDAI</sequence>
<dbReference type="WBParaSite" id="ALUE_0000792501-mRNA-1">
    <property type="protein sequence ID" value="ALUE_0000792501-mRNA-1"/>
    <property type="gene ID" value="ALUE_0000792501"/>
</dbReference>
<dbReference type="InterPro" id="IPR035127">
    <property type="entry name" value="SL4P"/>
</dbReference>
<evidence type="ECO:0000313" key="2">
    <source>
        <dbReference type="Proteomes" id="UP000036681"/>
    </source>
</evidence>
<dbReference type="AlphaFoldDB" id="A0A0M3HXA6"/>
<dbReference type="SUPFAM" id="SSF54277">
    <property type="entry name" value="CAD &amp; PB1 domains"/>
    <property type="match status" value="1"/>
</dbReference>
<evidence type="ECO:0000313" key="3">
    <source>
        <dbReference type="WBParaSite" id="ALUE_0000792501-mRNA-1"/>
    </source>
</evidence>
<reference evidence="3" key="1">
    <citation type="submission" date="2017-02" db="UniProtKB">
        <authorList>
            <consortium name="WormBaseParasite"/>
        </authorList>
    </citation>
    <scope>IDENTIFICATION</scope>
</reference>
<accession>A0A0M3HXA6</accession>
<organism evidence="2 3">
    <name type="scientific">Ascaris lumbricoides</name>
    <name type="common">Giant roundworm</name>
    <dbReference type="NCBI Taxonomy" id="6252"/>
    <lineage>
        <taxon>Eukaryota</taxon>
        <taxon>Metazoa</taxon>
        <taxon>Ecdysozoa</taxon>
        <taxon>Nematoda</taxon>
        <taxon>Chromadorea</taxon>
        <taxon>Rhabditida</taxon>
        <taxon>Spirurina</taxon>
        <taxon>Ascaridomorpha</taxon>
        <taxon>Ascaridoidea</taxon>
        <taxon>Ascarididae</taxon>
        <taxon>Ascaris</taxon>
    </lineage>
</organism>